<dbReference type="Proteomes" id="UP000661280">
    <property type="component" value="Chromosome 1"/>
</dbReference>
<dbReference type="PANTHER" id="PTHR11142:SF5">
    <property type="entry name" value="TRNA PSEUDOURIDINE(38_39) SYNTHASE"/>
    <property type="match status" value="1"/>
</dbReference>
<dbReference type="InterPro" id="IPR020103">
    <property type="entry name" value="PsdUridine_synth_cat_dom_sf"/>
</dbReference>
<evidence type="ECO:0000256" key="3">
    <source>
        <dbReference type="ARBA" id="ARBA00023235"/>
    </source>
</evidence>
<feature type="region of interest" description="Disordered" evidence="4">
    <location>
        <begin position="253"/>
        <end position="280"/>
    </location>
</feature>
<organism evidence="6 7">
    <name type="scientific">Aspergillus kawachii</name>
    <name type="common">White koji mold</name>
    <name type="synonym">Aspergillus awamori var. kawachi</name>
    <dbReference type="NCBI Taxonomy" id="1069201"/>
    <lineage>
        <taxon>Eukaryota</taxon>
        <taxon>Fungi</taxon>
        <taxon>Dikarya</taxon>
        <taxon>Ascomycota</taxon>
        <taxon>Pezizomycotina</taxon>
        <taxon>Eurotiomycetes</taxon>
        <taxon>Eurotiomycetidae</taxon>
        <taxon>Eurotiales</taxon>
        <taxon>Aspergillaceae</taxon>
        <taxon>Aspergillus</taxon>
        <taxon>Aspergillus subgen. Circumdati</taxon>
    </lineage>
</organism>
<dbReference type="GO" id="GO:1990481">
    <property type="term" value="P:mRNA pseudouridine synthesis"/>
    <property type="evidence" value="ECO:0007669"/>
    <property type="project" value="TreeGrafter"/>
</dbReference>
<dbReference type="InterPro" id="IPR020097">
    <property type="entry name" value="PsdUridine_synth_TruA_a/b_dom"/>
</dbReference>
<dbReference type="InterPro" id="IPR001406">
    <property type="entry name" value="PsdUridine_synth_TruA"/>
</dbReference>
<gene>
    <name evidence="6" type="ORF">AKAW2_10788S</name>
</gene>
<evidence type="ECO:0000256" key="4">
    <source>
        <dbReference type="SAM" id="MobiDB-lite"/>
    </source>
</evidence>
<dbReference type="GO" id="GO:0005737">
    <property type="term" value="C:cytoplasm"/>
    <property type="evidence" value="ECO:0007669"/>
    <property type="project" value="TreeGrafter"/>
</dbReference>
<evidence type="ECO:0000259" key="5">
    <source>
        <dbReference type="Pfam" id="PF01416"/>
    </source>
</evidence>
<dbReference type="EMBL" id="AP024425">
    <property type="protein sequence ID" value="BCR93742.1"/>
    <property type="molecule type" value="Genomic_DNA"/>
</dbReference>
<dbReference type="GO" id="GO:0005634">
    <property type="term" value="C:nucleus"/>
    <property type="evidence" value="ECO:0007669"/>
    <property type="project" value="TreeGrafter"/>
</dbReference>
<dbReference type="Pfam" id="PF01416">
    <property type="entry name" value="PseudoU_synth_1"/>
    <property type="match status" value="1"/>
</dbReference>
<dbReference type="OrthoDB" id="25767at2759"/>
<dbReference type="PANTHER" id="PTHR11142">
    <property type="entry name" value="PSEUDOURIDYLATE SYNTHASE"/>
    <property type="match status" value="1"/>
</dbReference>
<feature type="compositionally biased region" description="Basic and acidic residues" evidence="4">
    <location>
        <begin position="96"/>
        <end position="105"/>
    </location>
</feature>
<feature type="domain" description="Pseudouridine synthase I TruA alpha/beta" evidence="5">
    <location>
        <begin position="370"/>
        <end position="513"/>
    </location>
</feature>
<dbReference type="InterPro" id="IPR020095">
    <property type="entry name" value="PsdUridine_synth_TruA_C"/>
</dbReference>
<feature type="compositionally biased region" description="Basic residues" evidence="4">
    <location>
        <begin position="130"/>
        <end position="139"/>
    </location>
</feature>
<dbReference type="GO" id="GO:0009982">
    <property type="term" value="F:pseudouridine synthase activity"/>
    <property type="evidence" value="ECO:0007669"/>
    <property type="project" value="InterPro"/>
</dbReference>
<feature type="region of interest" description="Disordered" evidence="4">
    <location>
        <begin position="15"/>
        <end position="62"/>
    </location>
</feature>
<reference evidence="6" key="2">
    <citation type="submission" date="2021-02" db="EMBL/GenBank/DDBJ databases">
        <title>Aspergillus luchuensis mut. kawachii IFO 4304 genome sequence.</title>
        <authorList>
            <person name="Mori K."/>
            <person name="Kadooka C."/>
            <person name="Goto M."/>
            <person name="Futagami T."/>
        </authorList>
    </citation>
    <scope>NUCLEOTIDE SEQUENCE</scope>
    <source>
        <strain evidence="6">IFO 4308</strain>
    </source>
</reference>
<feature type="compositionally biased region" description="Polar residues" evidence="4">
    <location>
        <begin position="257"/>
        <end position="274"/>
    </location>
</feature>
<dbReference type="RefSeq" id="XP_041537508.1">
    <property type="nucleotide sequence ID" value="XM_041691078.1"/>
</dbReference>
<dbReference type="Gene3D" id="3.30.70.660">
    <property type="entry name" value="Pseudouridine synthase I, catalytic domain, C-terminal subdomain"/>
    <property type="match status" value="1"/>
</dbReference>
<accession>A0A7R7VZQ6</accession>
<evidence type="ECO:0000313" key="7">
    <source>
        <dbReference type="Proteomes" id="UP000661280"/>
    </source>
</evidence>
<dbReference type="HAMAP" id="MF_00171">
    <property type="entry name" value="TruA"/>
    <property type="match status" value="1"/>
</dbReference>
<sequence>MRRFQGNLCSFLSRTSAQRTPSTTRRTFQSLSRSHAQVDSQPTSTMSGNMAEHQQVPTNEADYSTWTTSRLVARITELERQLHSRTAEYATPPAKQAEDAAKDAARSASSDGKVNQKEPSSPAAGAEKKKQVKPPKPPKPRREIDPSRYNTRFIALKFAYLGQRYNGLEHANGNATPLPTIEEEMYKALRKTRLIFPTDTTGDEFVESYAPRETKPYYINWDGCEYSKAGRTDRGVSAFGQVIGIRVRSARPKRNEVVQSDENADTTMQNTDEANASADDGWDDVKDELPYVSMLNKVLPEDIRVLAWCPRPPEGFDARFSCGERHYKYFFTQPAFSPTPGASGFVPRDGSGKPPKLREGWLDIEAMRKAAKYFEGTHDFRNFCKLDVTKQIESFYRDIFRADIELLDARTNPLGYVTQPEFQARPASGADESAESSAAPLPTAAQVYVFHLEGSAFLWHQVRHMVNVLFLVGQGLEEPSIVQDLLDVTKNPRKPTYEMASDAPLVLWDCIYPDKKSGSRADSLDWVYAGDVRQIKSHLGKGGGKFGLGGIVEELWSVWRQRKMEEILAGALLDLAVSQGDKSLTIGDGVEPIWERKNRGKKIFVGSNEARTGGYYVPVMQKRKTELVEVQNARWLAAKQRKMENGAKATKMEQ</sequence>
<feature type="region of interest" description="Disordered" evidence="4">
    <location>
        <begin position="84"/>
        <end position="147"/>
    </location>
</feature>
<dbReference type="GeneID" id="64955067"/>
<proteinExistence type="inferred from homology"/>
<evidence type="ECO:0000313" key="6">
    <source>
        <dbReference type="EMBL" id="BCR93742.1"/>
    </source>
</evidence>
<evidence type="ECO:0000256" key="1">
    <source>
        <dbReference type="ARBA" id="ARBA00009375"/>
    </source>
</evidence>
<dbReference type="Gene3D" id="3.30.70.580">
    <property type="entry name" value="Pseudouridine synthase I, catalytic domain, N-terminal subdomain"/>
    <property type="match status" value="1"/>
</dbReference>
<keyword evidence="2" id="KW-0819">tRNA processing</keyword>
<comment type="similarity">
    <text evidence="1">Belongs to the tRNA pseudouridine synthase TruA family.</text>
</comment>
<dbReference type="AlphaFoldDB" id="A0A7R7VZQ6"/>
<dbReference type="GO" id="GO:0031119">
    <property type="term" value="P:tRNA pseudouridine synthesis"/>
    <property type="evidence" value="ECO:0007669"/>
    <property type="project" value="TreeGrafter"/>
</dbReference>
<reference evidence="6" key="1">
    <citation type="submission" date="2021-01" db="EMBL/GenBank/DDBJ databases">
        <authorList>
            <consortium name="Aspergillus luchuensis mut. kawachii IFO 4304 genome sequencing consortium"/>
            <person name="Kazuki M."/>
            <person name="Futagami T."/>
        </authorList>
    </citation>
    <scope>NUCLEOTIDE SEQUENCE</scope>
    <source>
        <strain evidence="6">IFO 4308</strain>
    </source>
</reference>
<dbReference type="KEGG" id="aluc:AKAW2_10788S"/>
<feature type="compositionally biased region" description="Polar residues" evidence="4">
    <location>
        <begin position="15"/>
        <end position="48"/>
    </location>
</feature>
<name>A0A7R7VZQ6_ASPKA</name>
<dbReference type="SUPFAM" id="SSF55120">
    <property type="entry name" value="Pseudouridine synthase"/>
    <property type="match status" value="1"/>
</dbReference>
<protein>
    <recommendedName>
        <fullName evidence="5">Pseudouridine synthase I TruA alpha/beta domain-containing protein</fullName>
    </recommendedName>
</protein>
<dbReference type="GO" id="GO:0003723">
    <property type="term" value="F:RNA binding"/>
    <property type="evidence" value="ECO:0007669"/>
    <property type="project" value="InterPro"/>
</dbReference>
<evidence type="ECO:0000256" key="2">
    <source>
        <dbReference type="ARBA" id="ARBA00022694"/>
    </source>
</evidence>
<keyword evidence="3" id="KW-0413">Isomerase</keyword>
<dbReference type="InterPro" id="IPR020094">
    <property type="entry name" value="TruA/RsuA/RluB/E/F_N"/>
</dbReference>
<keyword evidence="7" id="KW-1185">Reference proteome</keyword>